<reference evidence="2" key="1">
    <citation type="submission" date="2019-09" db="EMBL/GenBank/DDBJ databases">
        <title>Characterisation of the sponge microbiome using genome-centric metagenomics.</title>
        <authorList>
            <person name="Engelberts J.P."/>
            <person name="Robbins S.J."/>
            <person name="De Goeij J.M."/>
            <person name="Aranda M."/>
            <person name="Bell S.C."/>
            <person name="Webster N.S."/>
        </authorList>
    </citation>
    <scope>NUCLEOTIDE SEQUENCE</scope>
    <source>
        <strain evidence="2">SB0662_bin_9</strain>
    </source>
</reference>
<feature type="domain" description="ScoMcrA-like DNA sulfur-binding" evidence="1">
    <location>
        <begin position="9"/>
        <end position="150"/>
    </location>
</feature>
<dbReference type="AlphaFoldDB" id="A0A6B1DVR8"/>
<accession>A0A6B1DVR8</accession>
<dbReference type="EMBL" id="VXPY01000078">
    <property type="protein sequence ID" value="MYD90802.1"/>
    <property type="molecule type" value="Genomic_DNA"/>
</dbReference>
<comment type="caution">
    <text evidence="2">The sequence shown here is derived from an EMBL/GenBank/DDBJ whole genome shotgun (WGS) entry which is preliminary data.</text>
</comment>
<name>A0A6B1DVR8_9CHLR</name>
<evidence type="ECO:0000313" key="2">
    <source>
        <dbReference type="EMBL" id="MYD90802.1"/>
    </source>
</evidence>
<dbReference type="PIRSF" id="PIRSF030850">
    <property type="entry name" value="UCP030850"/>
    <property type="match status" value="1"/>
</dbReference>
<evidence type="ECO:0000259" key="1">
    <source>
        <dbReference type="Pfam" id="PF26340"/>
    </source>
</evidence>
<dbReference type="InterPro" id="IPR058813">
    <property type="entry name" value="DNA-SBD_ScoMcrA"/>
</dbReference>
<gene>
    <name evidence="2" type="ORF">F4Y08_10780</name>
</gene>
<dbReference type="NCBIfam" id="NF045808">
    <property type="entry name" value="PT-DNA_restrict"/>
    <property type="match status" value="1"/>
</dbReference>
<dbReference type="Pfam" id="PF26340">
    <property type="entry name" value="DNA-SBD_ScoMcrA"/>
    <property type="match status" value="1"/>
</dbReference>
<protein>
    <recommendedName>
        <fullName evidence="1">ScoMcrA-like DNA sulfur-binding domain-containing protein</fullName>
    </recommendedName>
</protein>
<organism evidence="2">
    <name type="scientific">Caldilineaceae bacterium SB0662_bin_9</name>
    <dbReference type="NCBI Taxonomy" id="2605258"/>
    <lineage>
        <taxon>Bacteria</taxon>
        <taxon>Bacillati</taxon>
        <taxon>Chloroflexota</taxon>
        <taxon>Caldilineae</taxon>
        <taxon>Caldilineales</taxon>
        <taxon>Caldilineaceae</taxon>
    </lineage>
</organism>
<proteinExistence type="predicted"/>
<sequence length="293" mass="32482">MPTSAMKQDAFRERIAGLEVHSGDGHRAPGKALLVLLAVRGVLHGSPRLRARSHLEEEAQPLLEVFGPPMSGSRPDLPFQRLADSGLWETEKSAIDSEAAPEEMGGFPQSVYDLLANDYYLMKETVLHLLDLHFTKSVQPDLLEMLGVSELWDPSSRSAQASPQQRAVVAGFRATVLNAYRNRCAVCGNGMWVGGMPLGIQLTHIHWHSHGGEFSLSNALALCTLHQKLFDVGGFTISDDLRLEISSRLRVEDSEGNGWIMPTPGSPIHVPEHPNNRPHPDNLAWHRREVYRE</sequence>
<dbReference type="InterPro" id="IPR011396">
    <property type="entry name" value="PT_DNA_restrict"/>
</dbReference>